<name>A0A2P2N288_RHIMU</name>
<evidence type="ECO:0000313" key="1">
    <source>
        <dbReference type="EMBL" id="MBX36599.1"/>
    </source>
</evidence>
<dbReference type="EMBL" id="GGEC01056115">
    <property type="protein sequence ID" value="MBX36599.1"/>
    <property type="molecule type" value="Transcribed_RNA"/>
</dbReference>
<dbReference type="AlphaFoldDB" id="A0A2P2N288"/>
<sequence length="27" mass="3089">MFFNRSSMLDTPMEEAAASEGLQLIWL</sequence>
<proteinExistence type="predicted"/>
<reference evidence="1" key="1">
    <citation type="submission" date="2018-02" db="EMBL/GenBank/DDBJ databases">
        <title>Rhizophora mucronata_Transcriptome.</title>
        <authorList>
            <person name="Meera S.P."/>
            <person name="Sreeshan A."/>
            <person name="Augustine A."/>
        </authorList>
    </citation>
    <scope>NUCLEOTIDE SEQUENCE</scope>
    <source>
        <tissue evidence="1">Leaf</tissue>
    </source>
</reference>
<accession>A0A2P2N288</accession>
<protein>
    <submittedName>
        <fullName evidence="1">Uncharacterized protein MANES_04G058300</fullName>
    </submittedName>
</protein>
<organism evidence="1">
    <name type="scientific">Rhizophora mucronata</name>
    <name type="common">Asiatic mangrove</name>
    <dbReference type="NCBI Taxonomy" id="61149"/>
    <lineage>
        <taxon>Eukaryota</taxon>
        <taxon>Viridiplantae</taxon>
        <taxon>Streptophyta</taxon>
        <taxon>Embryophyta</taxon>
        <taxon>Tracheophyta</taxon>
        <taxon>Spermatophyta</taxon>
        <taxon>Magnoliopsida</taxon>
        <taxon>eudicotyledons</taxon>
        <taxon>Gunneridae</taxon>
        <taxon>Pentapetalae</taxon>
        <taxon>rosids</taxon>
        <taxon>fabids</taxon>
        <taxon>Malpighiales</taxon>
        <taxon>Rhizophoraceae</taxon>
        <taxon>Rhizophora</taxon>
    </lineage>
</organism>